<protein>
    <recommendedName>
        <fullName evidence="3">Cathepsin propeptide inhibitor domain-containing protein</fullName>
    </recommendedName>
</protein>
<dbReference type="AlphaFoldDB" id="A0AAQ3WYT5"/>
<evidence type="ECO:0000313" key="2">
    <source>
        <dbReference type="Proteomes" id="UP001341281"/>
    </source>
</evidence>
<keyword evidence="2" id="KW-1185">Reference proteome</keyword>
<evidence type="ECO:0000313" key="1">
    <source>
        <dbReference type="EMBL" id="WVZ79347.1"/>
    </source>
</evidence>
<sequence>MVPYKDLMLMARDVLAARDAARLAAAAASRAARWAVSSRPARAAAAAAAASRAARSAVPVASRVAREIFDTARFSYPHEHRLAKLRARGAPPPQMDYEPGLDVIEKDLESDEAIWALYRSWCEAYDKERDHSQMASQFNYFKKSAHDIYRKNKIFMYEPDEQRVLGPCADGIFDA</sequence>
<organism evidence="1 2">
    <name type="scientific">Paspalum notatum var. saurae</name>
    <dbReference type="NCBI Taxonomy" id="547442"/>
    <lineage>
        <taxon>Eukaryota</taxon>
        <taxon>Viridiplantae</taxon>
        <taxon>Streptophyta</taxon>
        <taxon>Embryophyta</taxon>
        <taxon>Tracheophyta</taxon>
        <taxon>Spermatophyta</taxon>
        <taxon>Magnoliopsida</taxon>
        <taxon>Liliopsida</taxon>
        <taxon>Poales</taxon>
        <taxon>Poaceae</taxon>
        <taxon>PACMAD clade</taxon>
        <taxon>Panicoideae</taxon>
        <taxon>Andropogonodae</taxon>
        <taxon>Paspaleae</taxon>
        <taxon>Paspalinae</taxon>
        <taxon>Paspalum</taxon>
    </lineage>
</organism>
<evidence type="ECO:0008006" key="3">
    <source>
        <dbReference type="Google" id="ProtNLM"/>
    </source>
</evidence>
<reference evidence="1 2" key="1">
    <citation type="submission" date="2024-02" db="EMBL/GenBank/DDBJ databases">
        <title>High-quality chromosome-scale genome assembly of Pensacola bahiagrass (Paspalum notatum Flugge var. saurae).</title>
        <authorList>
            <person name="Vega J.M."/>
            <person name="Podio M."/>
            <person name="Orjuela J."/>
            <person name="Siena L.A."/>
            <person name="Pessino S.C."/>
            <person name="Combes M.C."/>
            <person name="Mariac C."/>
            <person name="Albertini E."/>
            <person name="Pupilli F."/>
            <person name="Ortiz J.P.A."/>
            <person name="Leblanc O."/>
        </authorList>
    </citation>
    <scope>NUCLEOTIDE SEQUENCE [LARGE SCALE GENOMIC DNA]</scope>
    <source>
        <strain evidence="1">R1</strain>
        <tissue evidence="1">Leaf</tissue>
    </source>
</reference>
<gene>
    <name evidence="1" type="ORF">U9M48_026938</name>
</gene>
<dbReference type="EMBL" id="CP144750">
    <property type="protein sequence ID" value="WVZ79347.1"/>
    <property type="molecule type" value="Genomic_DNA"/>
</dbReference>
<proteinExistence type="predicted"/>
<name>A0AAQ3WYT5_PASNO</name>
<accession>A0AAQ3WYT5</accession>
<dbReference type="Proteomes" id="UP001341281">
    <property type="component" value="Chromosome 06"/>
</dbReference>